<accession>A0A6J4JJ80</accession>
<sequence length="155" mass="17022">MAPAEGRSSPEARTTTSLEAIVIEESVERSAAPRTLKGDQASPPSTREMVADAAFCEVLAQDLGVKVTTARTCFIGEPQKRALEVIAWVFKHAPDSREKRAKMCLSWAKKRKAGAFRDPEDAEKELAQAVAEYWTRHPERLAQTLKEALKNGGGE</sequence>
<reference evidence="2" key="1">
    <citation type="submission" date="2020-02" db="EMBL/GenBank/DDBJ databases">
        <authorList>
            <person name="Meier V. D."/>
        </authorList>
    </citation>
    <scope>NUCLEOTIDE SEQUENCE</scope>
    <source>
        <strain evidence="2">AVDCRST_MAG93</strain>
    </source>
</reference>
<name>A0A6J4JJ80_9CHLR</name>
<organism evidence="2">
    <name type="scientific">uncultured Chloroflexia bacterium</name>
    <dbReference type="NCBI Taxonomy" id="1672391"/>
    <lineage>
        <taxon>Bacteria</taxon>
        <taxon>Bacillati</taxon>
        <taxon>Chloroflexota</taxon>
        <taxon>Chloroflexia</taxon>
        <taxon>environmental samples</taxon>
    </lineage>
</organism>
<dbReference type="EMBL" id="CADCTR010001031">
    <property type="protein sequence ID" value="CAA9278070.1"/>
    <property type="molecule type" value="Genomic_DNA"/>
</dbReference>
<feature type="region of interest" description="Disordered" evidence="1">
    <location>
        <begin position="1"/>
        <end position="20"/>
    </location>
</feature>
<dbReference type="AlphaFoldDB" id="A0A6J4JJ80"/>
<gene>
    <name evidence="2" type="ORF">AVDCRST_MAG93-3006</name>
</gene>
<evidence type="ECO:0000256" key="1">
    <source>
        <dbReference type="SAM" id="MobiDB-lite"/>
    </source>
</evidence>
<evidence type="ECO:0000313" key="2">
    <source>
        <dbReference type="EMBL" id="CAA9278070.1"/>
    </source>
</evidence>
<protein>
    <submittedName>
        <fullName evidence="2">Uncharacterized protein</fullName>
    </submittedName>
</protein>
<proteinExistence type="predicted"/>